<dbReference type="eggNOG" id="COG3751">
    <property type="taxonomic scope" value="Bacteria"/>
</dbReference>
<dbReference type="OrthoDB" id="9783171at2"/>
<dbReference type="EMBL" id="HE774682">
    <property type="protein sequence ID" value="CCG54664.1"/>
    <property type="molecule type" value="Genomic_DNA"/>
</dbReference>
<dbReference type="Gene3D" id="2.60.120.620">
    <property type="entry name" value="q2cbj1_9rhob like domain"/>
    <property type="match status" value="1"/>
</dbReference>
<proteinExistence type="predicted"/>
<dbReference type="RefSeq" id="WP_014389781.1">
    <property type="nucleotide sequence ID" value="NC_017025.1"/>
</dbReference>
<dbReference type="PATRIC" id="fig|1094466.5.peg.2714"/>
<dbReference type="STRING" id="1094466.KQS_13835"/>
<dbReference type="HOGENOM" id="CLU_078769_0_0_10"/>
<evidence type="ECO:0000313" key="3">
    <source>
        <dbReference type="Proteomes" id="UP000007599"/>
    </source>
</evidence>
<organism evidence="2 3">
    <name type="scientific">Flavobacterium indicum (strain DSM 17447 / CIP 109464 / GPTSA100-9)</name>
    <dbReference type="NCBI Taxonomy" id="1094466"/>
    <lineage>
        <taxon>Bacteria</taxon>
        <taxon>Pseudomonadati</taxon>
        <taxon>Bacteroidota</taxon>
        <taxon>Flavobacteriia</taxon>
        <taxon>Flavobacteriales</taxon>
        <taxon>Flavobacteriaceae</taxon>
        <taxon>Flavobacterium</taxon>
    </lineage>
</organism>
<gene>
    <name evidence="2" type="ordered locus">KQS_13835</name>
</gene>
<protein>
    <recommendedName>
        <fullName evidence="1">Prolyl 4-hydroxylase alpha subunit Fe(2+) 2OG dioxygenase domain-containing protein</fullName>
    </recommendedName>
</protein>
<evidence type="ECO:0000313" key="2">
    <source>
        <dbReference type="EMBL" id="CCG54664.1"/>
    </source>
</evidence>
<feature type="domain" description="Prolyl 4-hydroxylase alpha subunit Fe(2+) 2OG dioxygenase" evidence="1">
    <location>
        <begin position="111"/>
        <end position="206"/>
    </location>
</feature>
<evidence type="ECO:0000259" key="1">
    <source>
        <dbReference type="Pfam" id="PF13640"/>
    </source>
</evidence>
<accession>H8XS80</accession>
<dbReference type="Pfam" id="PF13640">
    <property type="entry name" value="2OG-FeII_Oxy_3"/>
    <property type="match status" value="1"/>
</dbReference>
<dbReference type="AlphaFoldDB" id="H8XS80"/>
<name>H8XS80_FLAIG</name>
<dbReference type="KEGG" id="fin:KQS_13835"/>
<keyword evidence="3" id="KW-1185">Reference proteome</keyword>
<dbReference type="Proteomes" id="UP000007599">
    <property type="component" value="Chromosome I"/>
</dbReference>
<dbReference type="InterPro" id="IPR044862">
    <property type="entry name" value="Pro_4_hyd_alph_FE2OG_OXY"/>
</dbReference>
<reference evidence="2 3" key="1">
    <citation type="journal article" date="2012" name="J. Bacteriol.">
        <title>Complete Genome Sequence of Flavobacterium indicum GPSTA100-9T, Isolated from Warm Spring Water.</title>
        <authorList>
            <person name="Barbier P."/>
            <person name="Houel A."/>
            <person name="Loux V."/>
            <person name="Poulain J."/>
            <person name="Bernardet J.F."/>
            <person name="Touchon M."/>
            <person name="Duchaud E."/>
        </authorList>
    </citation>
    <scope>NUCLEOTIDE SEQUENCE [LARGE SCALE GENOMIC DNA]</scope>
    <source>
        <strain evidence="3">DSM 17447 / CIP 109464 / GPTSA100-9</strain>
    </source>
</reference>
<reference evidence="3" key="2">
    <citation type="submission" date="2012-03" db="EMBL/GenBank/DDBJ databases">
        <title>Complete genome sequence of Flavobacterium indicum GPTSA100-9T, isolated from warm spring water.</title>
        <authorList>
            <person name="Barbier P."/>
            <person name="Houel A."/>
            <person name="Loux V."/>
            <person name="Poulain J."/>
            <person name="Bernardet J.-F."/>
            <person name="Touchon M."/>
            <person name="Duchaud E."/>
        </authorList>
    </citation>
    <scope>NUCLEOTIDE SEQUENCE [LARGE SCALE GENOMIC DNA]</scope>
    <source>
        <strain evidence="3">DSM 17447 / CIP 109464 / GPTSA100-9</strain>
    </source>
</reference>
<sequence length="258" mass="30480">MINFDKIEANLESLRIQYLTAQPFPYLIIDGFCDEEKLTKAYNSIPELDNKSRDYAFANNKFEKSNYKVLSPELDELYHDLASERFNKILSFITAKKIFVDPKNHGGGLHQGKKNSFLDMHLDFNYHPINKNWYRELNLLLYLNKDWKEEYKGHLKIRDLRTDEEAELAVPFNRLIIQQCAPYTLHGYDMTNFPEGRYRTSIATYAYQVHNMHFEKPRTTDWFPKEDASFAKKLLAKNYNFLVQTKNKFFGSGTAKNQ</sequence>